<keyword evidence="7" id="KW-0732">Signal</keyword>
<feature type="region of interest" description="Disordered" evidence="6">
    <location>
        <begin position="31"/>
        <end position="59"/>
    </location>
</feature>
<evidence type="ECO:0000256" key="3">
    <source>
        <dbReference type="ARBA" id="ARBA00022801"/>
    </source>
</evidence>
<feature type="domain" description="NlpC/P60" evidence="8">
    <location>
        <begin position="304"/>
        <end position="442"/>
    </location>
</feature>
<dbReference type="AlphaFoldDB" id="A0A2W4JFT0"/>
<organism evidence="9">
    <name type="scientific">Thermocrispum agreste</name>
    <dbReference type="NCBI Taxonomy" id="37925"/>
    <lineage>
        <taxon>Bacteria</taxon>
        <taxon>Bacillati</taxon>
        <taxon>Actinomycetota</taxon>
        <taxon>Actinomycetes</taxon>
        <taxon>Pseudonocardiales</taxon>
        <taxon>Pseudonocardiaceae</taxon>
        <taxon>Thermocrispum</taxon>
    </lineage>
</organism>
<keyword evidence="3" id="KW-0378">Hydrolase</keyword>
<evidence type="ECO:0000256" key="7">
    <source>
        <dbReference type="SAM" id="SignalP"/>
    </source>
</evidence>
<evidence type="ECO:0000256" key="2">
    <source>
        <dbReference type="ARBA" id="ARBA00022670"/>
    </source>
</evidence>
<keyword evidence="2" id="KW-0645">Protease</keyword>
<evidence type="ECO:0000256" key="4">
    <source>
        <dbReference type="ARBA" id="ARBA00022807"/>
    </source>
</evidence>
<keyword evidence="4" id="KW-0788">Thiol protease</keyword>
<evidence type="ECO:0000256" key="5">
    <source>
        <dbReference type="SAM" id="Coils"/>
    </source>
</evidence>
<evidence type="ECO:0000259" key="8">
    <source>
        <dbReference type="PROSITE" id="PS51935"/>
    </source>
</evidence>
<name>A0A2W4JFT0_9PSEU</name>
<evidence type="ECO:0000256" key="1">
    <source>
        <dbReference type="ARBA" id="ARBA00007074"/>
    </source>
</evidence>
<dbReference type="Pfam" id="PF00877">
    <property type="entry name" value="NLPC_P60"/>
    <property type="match status" value="1"/>
</dbReference>
<dbReference type="InterPro" id="IPR051794">
    <property type="entry name" value="PG_Endopeptidase_C40"/>
</dbReference>
<gene>
    <name evidence="9" type="ORF">DIU77_15890</name>
</gene>
<feature type="coiled-coil region" evidence="5">
    <location>
        <begin position="192"/>
        <end position="229"/>
    </location>
</feature>
<dbReference type="PANTHER" id="PTHR47359">
    <property type="entry name" value="PEPTIDOGLYCAN DL-ENDOPEPTIDASE CWLO"/>
    <property type="match status" value="1"/>
</dbReference>
<feature type="chain" id="PRO_5038815161" evidence="7">
    <location>
        <begin position="35"/>
        <end position="442"/>
    </location>
</feature>
<dbReference type="SUPFAM" id="SSF54001">
    <property type="entry name" value="Cysteine proteinases"/>
    <property type="match status" value="1"/>
</dbReference>
<feature type="signal peptide" evidence="7">
    <location>
        <begin position="1"/>
        <end position="34"/>
    </location>
</feature>
<proteinExistence type="inferred from homology"/>
<dbReference type="PANTHER" id="PTHR47359:SF3">
    <property type="entry name" value="NLP_P60 DOMAIN-CONTAINING PROTEIN-RELATED"/>
    <property type="match status" value="1"/>
</dbReference>
<dbReference type="InterPro" id="IPR000064">
    <property type="entry name" value="NLP_P60_dom"/>
</dbReference>
<dbReference type="EMBL" id="QGUI01000698">
    <property type="protein sequence ID" value="PZM92527.1"/>
    <property type="molecule type" value="Genomic_DNA"/>
</dbReference>
<comment type="similarity">
    <text evidence="1">Belongs to the peptidase C40 family.</text>
</comment>
<feature type="coiled-coil region" evidence="5">
    <location>
        <begin position="61"/>
        <end position="130"/>
    </location>
</feature>
<comment type="caution">
    <text evidence="9">The sequence shown here is derived from an EMBL/GenBank/DDBJ whole genome shotgun (WGS) entry which is preliminary data.</text>
</comment>
<dbReference type="Gene3D" id="3.90.1720.10">
    <property type="entry name" value="endopeptidase domain like (from Nostoc punctiforme)"/>
    <property type="match status" value="1"/>
</dbReference>
<sequence length="442" mass="47962">MTTQSSTHARGRRWLAALAVGVVLAAGHPAVGQAVPPPPPNPSDEELKSSRWQARKRAGEVGELTNRLAWATARLNRLRDEVARKQELANKARVDAQRAKEKAAEAKREAKNARNASRAAARKLAMAEQAKDEFVAGSYRQGSTIGGLSAYLSSDNPGEVLARAQVLSAVSASQLDAIEKLKKARIAKANADAAARKALQVAEQRKAEAEEAERAAQAAFTEAVEARKSQYSRTAELQAEKQRVATLLWRAQQKVRGLENQRQRYEEWLAAKRREEQLKARQAALNAAGNGGGAAPSGSSKSSNALIEEVVARAMSQIGVPYAWGGGNANGPTYGIRDGGIADAYGDYKKIGFDCSGLMIYAFAKVKPLPHYSGYQYHAGRQVPLSQARRGDMLFWGRNGIHHVALYLGNGQMIEAPQSGMHVRVTSVRYDDILPYATRLIE</sequence>
<dbReference type="GO" id="GO:0006508">
    <property type="term" value="P:proteolysis"/>
    <property type="evidence" value="ECO:0007669"/>
    <property type="project" value="UniProtKB-KW"/>
</dbReference>
<dbReference type="GO" id="GO:0008234">
    <property type="term" value="F:cysteine-type peptidase activity"/>
    <property type="evidence" value="ECO:0007669"/>
    <property type="project" value="UniProtKB-KW"/>
</dbReference>
<dbReference type="STRING" id="1111738.GCA_000427905_01939"/>
<reference evidence="9" key="1">
    <citation type="submission" date="2018-05" db="EMBL/GenBank/DDBJ databases">
        <authorList>
            <person name="Lanie J.A."/>
            <person name="Ng W.-L."/>
            <person name="Kazmierczak K.M."/>
            <person name="Andrzejewski T.M."/>
            <person name="Davidsen T.M."/>
            <person name="Wayne K.J."/>
            <person name="Tettelin H."/>
            <person name="Glass J.I."/>
            <person name="Rusch D."/>
            <person name="Podicherti R."/>
            <person name="Tsui H.-C.T."/>
            <person name="Winkler M.E."/>
        </authorList>
    </citation>
    <scope>NUCLEOTIDE SEQUENCE</scope>
    <source>
        <strain evidence="9">ZC4RG45</strain>
    </source>
</reference>
<evidence type="ECO:0000256" key="6">
    <source>
        <dbReference type="SAM" id="MobiDB-lite"/>
    </source>
</evidence>
<keyword evidence="5" id="KW-0175">Coiled coil</keyword>
<dbReference type="InterPro" id="IPR038765">
    <property type="entry name" value="Papain-like_cys_pep_sf"/>
</dbReference>
<accession>A0A2W4JFT0</accession>
<evidence type="ECO:0000313" key="9">
    <source>
        <dbReference type="EMBL" id="PZM92527.1"/>
    </source>
</evidence>
<protein>
    <submittedName>
        <fullName evidence="9">NlpC/P60 family protein</fullName>
    </submittedName>
</protein>
<dbReference type="PROSITE" id="PS51935">
    <property type="entry name" value="NLPC_P60"/>
    <property type="match status" value="1"/>
</dbReference>